<gene>
    <name evidence="2" type="ORF">SAMN05216361_0622</name>
</gene>
<evidence type="ECO:0000313" key="3">
    <source>
        <dbReference type="Proteomes" id="UP000184520"/>
    </source>
</evidence>
<dbReference type="PROSITE" id="PS51184">
    <property type="entry name" value="JMJC"/>
    <property type="match status" value="1"/>
</dbReference>
<dbReference type="Pfam" id="PF13621">
    <property type="entry name" value="Cupin_8"/>
    <property type="match status" value="1"/>
</dbReference>
<dbReference type="PANTHER" id="PTHR12461:SF105">
    <property type="entry name" value="HYPOXIA-INDUCIBLE FACTOR 1-ALPHA INHIBITOR"/>
    <property type="match status" value="1"/>
</dbReference>
<keyword evidence="3" id="KW-1185">Reference proteome</keyword>
<proteinExistence type="predicted"/>
<dbReference type="InterPro" id="IPR041667">
    <property type="entry name" value="Cupin_8"/>
</dbReference>
<sequence length="340" mass="37965">MVNTLDIPACQTLQLSPGKALPAALLESTVPVKLPGYIAHWQAVQLGIESSEALSKQMLTYYTGEALGFFYGKPEIQGRFFYNDTLTGFNFDKVAATLDTVLQRLHQEASAAEPHSLFIGGTHLQHYLPGFEQHNPPVPVPHAQPRNGLWIGNQTRVAIHQDLPLNIACCVAGSRHFTLFPPNQTANLYIGPLDVTPSGQPVSLVDLHNIDYQKYPKFKTALQHAQVTELEPGDALFIPSMWWHEVSALAPFNVLVNYWWRTTPDYVDAPVNALYHALLAIAHLPGNEKQIWQDMFNHYVFESTPDANAHIPEHARGPLGEMNDAMARRIRSVLLQSLNR</sequence>
<evidence type="ECO:0000313" key="2">
    <source>
        <dbReference type="EMBL" id="SHF84879.1"/>
    </source>
</evidence>
<name>A0A1M5F075_9ALTE</name>
<dbReference type="STRING" id="634436.SAMN05216361_0622"/>
<protein>
    <submittedName>
        <fullName evidence="2">Cupin-like domain-containing protein</fullName>
    </submittedName>
</protein>
<dbReference type="PANTHER" id="PTHR12461">
    <property type="entry name" value="HYPOXIA-INDUCIBLE FACTOR 1 ALPHA INHIBITOR-RELATED"/>
    <property type="match status" value="1"/>
</dbReference>
<organism evidence="2 3">
    <name type="scientific">Marisediminitalea aggregata</name>
    <dbReference type="NCBI Taxonomy" id="634436"/>
    <lineage>
        <taxon>Bacteria</taxon>
        <taxon>Pseudomonadati</taxon>
        <taxon>Pseudomonadota</taxon>
        <taxon>Gammaproteobacteria</taxon>
        <taxon>Alteromonadales</taxon>
        <taxon>Alteromonadaceae</taxon>
        <taxon>Marisediminitalea</taxon>
    </lineage>
</organism>
<dbReference type="RefSeq" id="WP_175555754.1">
    <property type="nucleotide sequence ID" value="NZ_FQWD01000001.1"/>
</dbReference>
<reference evidence="3" key="1">
    <citation type="submission" date="2016-11" db="EMBL/GenBank/DDBJ databases">
        <authorList>
            <person name="Varghese N."/>
            <person name="Submissions S."/>
        </authorList>
    </citation>
    <scope>NUCLEOTIDE SEQUENCE [LARGE SCALE GENOMIC DNA]</scope>
    <source>
        <strain evidence="3">CGMCC 1.8995</strain>
    </source>
</reference>
<dbReference type="InterPro" id="IPR003347">
    <property type="entry name" value="JmjC_dom"/>
</dbReference>
<dbReference type="AlphaFoldDB" id="A0A1M5F075"/>
<dbReference type="EMBL" id="FQWD01000001">
    <property type="protein sequence ID" value="SHF84879.1"/>
    <property type="molecule type" value="Genomic_DNA"/>
</dbReference>
<accession>A0A1M5F075</accession>
<dbReference type="SUPFAM" id="SSF51197">
    <property type="entry name" value="Clavaminate synthase-like"/>
    <property type="match status" value="1"/>
</dbReference>
<dbReference type="Proteomes" id="UP000184520">
    <property type="component" value="Unassembled WGS sequence"/>
</dbReference>
<dbReference type="Gene3D" id="2.60.120.650">
    <property type="entry name" value="Cupin"/>
    <property type="match status" value="1"/>
</dbReference>
<feature type="domain" description="JmjC" evidence="1">
    <location>
        <begin position="117"/>
        <end position="275"/>
    </location>
</feature>
<dbReference type="SMART" id="SM00558">
    <property type="entry name" value="JmjC"/>
    <property type="match status" value="1"/>
</dbReference>
<evidence type="ECO:0000259" key="1">
    <source>
        <dbReference type="PROSITE" id="PS51184"/>
    </source>
</evidence>